<dbReference type="AlphaFoldDB" id="A0A9P0PDD5"/>
<feature type="transmembrane region" description="Helical" evidence="1">
    <location>
        <begin position="56"/>
        <end position="80"/>
    </location>
</feature>
<keyword evidence="3" id="KW-1185">Reference proteome</keyword>
<dbReference type="PANTHER" id="PTHR34609">
    <property type="entry name" value="GEO08273P1-RELATED"/>
    <property type="match status" value="1"/>
</dbReference>
<evidence type="ECO:0000313" key="2">
    <source>
        <dbReference type="EMBL" id="CAH1979434.1"/>
    </source>
</evidence>
<name>A0A9P0PDD5_ACAOB</name>
<dbReference type="EMBL" id="CAKOFQ010006879">
    <property type="protein sequence ID" value="CAH1979434.1"/>
    <property type="molecule type" value="Genomic_DNA"/>
</dbReference>
<comment type="caution">
    <text evidence="2">The sequence shown here is derived from an EMBL/GenBank/DDBJ whole genome shotgun (WGS) entry which is preliminary data.</text>
</comment>
<sequence length="168" mass="19336">MAKYLLETCCCCGSLRTGTITAGICAILLSIIGIIVIFCAPVDIRTIVFDWLPKWIVQIIVVLNLCMTIILSIVMIMGVLRRNWYLMIPWVILGGMLIFGILVSILWNAINFYIEGFPLNATLWLVCGLISFVLYCYMWYVSFSYFANLREEHNKGAYSRDPFRRQRI</sequence>
<keyword evidence="1" id="KW-0812">Transmembrane</keyword>
<evidence type="ECO:0000256" key="1">
    <source>
        <dbReference type="SAM" id="Phobius"/>
    </source>
</evidence>
<dbReference type="InterPro" id="IPR053077">
    <property type="entry name" value="MARVEL_domain_protein_3"/>
</dbReference>
<feature type="transmembrane region" description="Helical" evidence="1">
    <location>
        <begin position="87"/>
        <end position="110"/>
    </location>
</feature>
<reference evidence="2" key="1">
    <citation type="submission" date="2022-03" db="EMBL/GenBank/DDBJ databases">
        <authorList>
            <person name="Sayadi A."/>
        </authorList>
    </citation>
    <scope>NUCLEOTIDE SEQUENCE</scope>
</reference>
<proteinExistence type="predicted"/>
<accession>A0A9P0PDD5</accession>
<evidence type="ECO:0000313" key="3">
    <source>
        <dbReference type="Proteomes" id="UP001152888"/>
    </source>
</evidence>
<keyword evidence="1" id="KW-0472">Membrane</keyword>
<feature type="transmembrane region" description="Helical" evidence="1">
    <location>
        <begin position="122"/>
        <end position="140"/>
    </location>
</feature>
<dbReference type="OrthoDB" id="8190053at2759"/>
<dbReference type="Proteomes" id="UP001152888">
    <property type="component" value="Unassembled WGS sequence"/>
</dbReference>
<dbReference type="PANTHER" id="PTHR34609:SF17">
    <property type="entry name" value="GEO08273P1-RELATED"/>
    <property type="match status" value="1"/>
</dbReference>
<gene>
    <name evidence="2" type="ORF">ACAOBT_LOCUS13438</name>
</gene>
<feature type="transmembrane region" description="Helical" evidence="1">
    <location>
        <begin position="20"/>
        <end position="44"/>
    </location>
</feature>
<keyword evidence="1" id="KW-1133">Transmembrane helix</keyword>
<protein>
    <submittedName>
        <fullName evidence="2">Uncharacterized protein</fullName>
    </submittedName>
</protein>
<organism evidence="2 3">
    <name type="scientific">Acanthoscelides obtectus</name>
    <name type="common">Bean weevil</name>
    <name type="synonym">Bruchus obtectus</name>
    <dbReference type="NCBI Taxonomy" id="200917"/>
    <lineage>
        <taxon>Eukaryota</taxon>
        <taxon>Metazoa</taxon>
        <taxon>Ecdysozoa</taxon>
        <taxon>Arthropoda</taxon>
        <taxon>Hexapoda</taxon>
        <taxon>Insecta</taxon>
        <taxon>Pterygota</taxon>
        <taxon>Neoptera</taxon>
        <taxon>Endopterygota</taxon>
        <taxon>Coleoptera</taxon>
        <taxon>Polyphaga</taxon>
        <taxon>Cucujiformia</taxon>
        <taxon>Chrysomeloidea</taxon>
        <taxon>Chrysomelidae</taxon>
        <taxon>Bruchinae</taxon>
        <taxon>Bruchini</taxon>
        <taxon>Acanthoscelides</taxon>
    </lineage>
</organism>